<accession>A0A6J8E601</accession>
<keyword evidence="4" id="KW-1185">Reference proteome</keyword>
<keyword evidence="2" id="KW-0732">Signal</keyword>
<evidence type="ECO:0000313" key="4">
    <source>
        <dbReference type="Proteomes" id="UP000507470"/>
    </source>
</evidence>
<protein>
    <recommendedName>
        <fullName evidence="5">XK-related protein</fullName>
    </recommendedName>
</protein>
<dbReference type="EMBL" id="CACVKT020008609">
    <property type="protein sequence ID" value="CAC5416194.1"/>
    <property type="molecule type" value="Genomic_DNA"/>
</dbReference>
<evidence type="ECO:0000256" key="1">
    <source>
        <dbReference type="SAM" id="MobiDB-lite"/>
    </source>
</evidence>
<feature type="chain" id="PRO_5027092506" description="XK-related protein" evidence="2">
    <location>
        <begin position="19"/>
        <end position="370"/>
    </location>
</feature>
<feature type="region of interest" description="Disordered" evidence="1">
    <location>
        <begin position="130"/>
        <end position="155"/>
    </location>
</feature>
<evidence type="ECO:0000313" key="3">
    <source>
        <dbReference type="EMBL" id="CAC5416194.1"/>
    </source>
</evidence>
<organism evidence="3 4">
    <name type="scientific">Mytilus coruscus</name>
    <name type="common">Sea mussel</name>
    <dbReference type="NCBI Taxonomy" id="42192"/>
    <lineage>
        <taxon>Eukaryota</taxon>
        <taxon>Metazoa</taxon>
        <taxon>Spiralia</taxon>
        <taxon>Lophotrochozoa</taxon>
        <taxon>Mollusca</taxon>
        <taxon>Bivalvia</taxon>
        <taxon>Autobranchia</taxon>
        <taxon>Pteriomorphia</taxon>
        <taxon>Mytilida</taxon>
        <taxon>Mytiloidea</taxon>
        <taxon>Mytilidae</taxon>
        <taxon>Mytilinae</taxon>
        <taxon>Mytilus</taxon>
    </lineage>
</organism>
<gene>
    <name evidence="3" type="ORF">MCOR_48833</name>
</gene>
<dbReference type="AlphaFoldDB" id="A0A6J8E601"/>
<proteinExistence type="predicted"/>
<evidence type="ECO:0000256" key="2">
    <source>
        <dbReference type="SAM" id="SignalP"/>
    </source>
</evidence>
<feature type="compositionally biased region" description="Low complexity" evidence="1">
    <location>
        <begin position="138"/>
        <end position="155"/>
    </location>
</feature>
<evidence type="ECO:0008006" key="5">
    <source>
        <dbReference type="Google" id="ProtNLM"/>
    </source>
</evidence>
<dbReference type="Proteomes" id="UP000507470">
    <property type="component" value="Unassembled WGS sequence"/>
</dbReference>
<name>A0A6J8E601_MYTCO</name>
<reference evidence="3 4" key="1">
    <citation type="submission" date="2020-06" db="EMBL/GenBank/DDBJ databases">
        <authorList>
            <person name="Li R."/>
            <person name="Bekaert M."/>
        </authorList>
    </citation>
    <scope>NUCLEOTIDE SEQUENCE [LARGE SCALE GENOMIC DNA]</scope>
    <source>
        <strain evidence="4">wild</strain>
    </source>
</reference>
<sequence>MIAVYFILYRLVVGVIYGACERWCDDKEFRLLEEPDLLLGMIGNIFCFSVSDVYKCHKKDQCGGKCFGWYYFVYYAENAALLFLWYSDDQALLELKNGRSCTNHEWYAPYPLFLFLYYRLLRKQQQSKAINTADDTDSQTGSSDSTSSISSDSCSNDIHYDQSLRRHPNILQESSRRQQWENHNELDNIYHTQIDQHFDNHGFQDRRQTSDYNYGHLGDNYDYGDRRSSYLQLQRYDRTHQRDDRYRGEREHVMELHHLEENHRWSNYSYGDERQNFQSIPEHGIHQLKHWGNCHSQNGSLNNQQTYMGWPVNANNPHTHFASRFHNQSVVRNSGYVNSSFQSSKQSMTQSTAITFGQYDSSCDNMFSGY</sequence>
<feature type="signal peptide" evidence="2">
    <location>
        <begin position="1"/>
        <end position="18"/>
    </location>
</feature>